<keyword evidence="7" id="KW-0406">Ion transport</keyword>
<feature type="compositionally biased region" description="Basic residues" evidence="8">
    <location>
        <begin position="542"/>
        <end position="551"/>
    </location>
</feature>
<evidence type="ECO:0000256" key="5">
    <source>
        <dbReference type="ARBA" id="ARBA00022989"/>
    </source>
</evidence>
<dbReference type="EMBL" id="JALLPJ020000982">
    <property type="protein sequence ID" value="KAL3778505.1"/>
    <property type="molecule type" value="Genomic_DNA"/>
</dbReference>
<evidence type="ECO:0000313" key="10">
    <source>
        <dbReference type="Proteomes" id="UP001530400"/>
    </source>
</evidence>
<feature type="transmembrane region" description="Helical" evidence="7">
    <location>
        <begin position="139"/>
        <end position="158"/>
    </location>
</feature>
<gene>
    <name evidence="9" type="ORF">ACHAWO_003912</name>
</gene>
<keyword evidence="3 7" id="KW-0813">Transport</keyword>
<dbReference type="Proteomes" id="UP001530400">
    <property type="component" value="Unassembled WGS sequence"/>
</dbReference>
<evidence type="ECO:0000256" key="2">
    <source>
        <dbReference type="ARBA" id="ARBA00006279"/>
    </source>
</evidence>
<comment type="function">
    <text evidence="7">May be involved in iron transport and iron homeostasis.</text>
</comment>
<comment type="similarity">
    <text evidence="2 7">Belongs to the ferroportin (FP) (TC 2.A.100) family. SLC40A subfamily.</text>
</comment>
<keyword evidence="10" id="KW-1185">Reference proteome</keyword>
<dbReference type="InterPro" id="IPR009716">
    <property type="entry name" value="Ferroportin-1"/>
</dbReference>
<feature type="transmembrane region" description="Helical" evidence="7">
    <location>
        <begin position="105"/>
        <end position="127"/>
    </location>
</feature>
<comment type="subcellular location">
    <subcellularLocation>
        <location evidence="1 7">Membrane</location>
        <topology evidence="1 7">Multi-pass membrane protein</topology>
    </subcellularLocation>
</comment>
<feature type="compositionally biased region" description="Basic and acidic residues" evidence="8">
    <location>
        <begin position="532"/>
        <end position="541"/>
    </location>
</feature>
<keyword evidence="4 7" id="KW-0812">Transmembrane</keyword>
<organism evidence="9 10">
    <name type="scientific">Cyclotella atomus</name>
    <dbReference type="NCBI Taxonomy" id="382360"/>
    <lineage>
        <taxon>Eukaryota</taxon>
        <taxon>Sar</taxon>
        <taxon>Stramenopiles</taxon>
        <taxon>Ochrophyta</taxon>
        <taxon>Bacillariophyta</taxon>
        <taxon>Coscinodiscophyceae</taxon>
        <taxon>Thalassiosirophycidae</taxon>
        <taxon>Stephanodiscales</taxon>
        <taxon>Stephanodiscaceae</taxon>
        <taxon>Cyclotella</taxon>
    </lineage>
</organism>
<keyword evidence="6 7" id="KW-0472">Membrane</keyword>
<feature type="transmembrane region" description="Helical" evidence="7">
    <location>
        <begin position="71"/>
        <end position="93"/>
    </location>
</feature>
<feature type="transmembrane region" description="Helical" evidence="7">
    <location>
        <begin position="233"/>
        <end position="253"/>
    </location>
</feature>
<feature type="region of interest" description="Disordered" evidence="8">
    <location>
        <begin position="532"/>
        <end position="556"/>
    </location>
</feature>
<evidence type="ECO:0000256" key="8">
    <source>
        <dbReference type="SAM" id="MobiDB-lite"/>
    </source>
</evidence>
<evidence type="ECO:0000256" key="4">
    <source>
        <dbReference type="ARBA" id="ARBA00022692"/>
    </source>
</evidence>
<feature type="transmembrane region" description="Helical" evidence="7">
    <location>
        <begin position="336"/>
        <end position="356"/>
    </location>
</feature>
<feature type="transmembrane region" description="Helical" evidence="7">
    <location>
        <begin position="427"/>
        <end position="446"/>
    </location>
</feature>
<feature type="transmembrane region" description="Helical" evidence="7">
    <location>
        <begin position="496"/>
        <end position="521"/>
    </location>
</feature>
<dbReference type="PANTHER" id="PTHR11660">
    <property type="entry name" value="SOLUTE CARRIER FAMILY 40 MEMBER"/>
    <property type="match status" value="1"/>
</dbReference>
<reference evidence="9 10" key="1">
    <citation type="submission" date="2024-10" db="EMBL/GenBank/DDBJ databases">
        <title>Updated reference genomes for cyclostephanoid diatoms.</title>
        <authorList>
            <person name="Roberts W.R."/>
            <person name="Alverson A.J."/>
        </authorList>
    </citation>
    <scope>NUCLEOTIDE SEQUENCE [LARGE SCALE GENOMIC DNA]</scope>
    <source>
        <strain evidence="9 10">AJA010-31</strain>
    </source>
</reference>
<evidence type="ECO:0000256" key="6">
    <source>
        <dbReference type="ARBA" id="ARBA00023136"/>
    </source>
</evidence>
<feature type="transmembrane region" description="Helical" evidence="7">
    <location>
        <begin position="307"/>
        <end position="330"/>
    </location>
</feature>
<dbReference type="GO" id="GO:0005381">
    <property type="term" value="F:iron ion transmembrane transporter activity"/>
    <property type="evidence" value="ECO:0007669"/>
    <property type="project" value="UniProtKB-UniRule"/>
</dbReference>
<evidence type="ECO:0000256" key="3">
    <source>
        <dbReference type="ARBA" id="ARBA00022448"/>
    </source>
</evidence>
<feature type="transmembrane region" description="Helical" evidence="7">
    <location>
        <begin position="388"/>
        <end position="407"/>
    </location>
</feature>
<proteinExistence type="inferred from homology"/>
<dbReference type="Pfam" id="PF06963">
    <property type="entry name" value="FPN1"/>
    <property type="match status" value="1"/>
</dbReference>
<protein>
    <recommendedName>
        <fullName evidence="7">Solute carrier family 40 member</fullName>
    </recommendedName>
</protein>
<dbReference type="InterPro" id="IPR036259">
    <property type="entry name" value="MFS_trans_sf"/>
</dbReference>
<dbReference type="PANTHER" id="PTHR11660:SF57">
    <property type="entry name" value="SOLUTE CARRIER FAMILY 40 MEMBER"/>
    <property type="match status" value="1"/>
</dbReference>
<dbReference type="SUPFAM" id="SSF103473">
    <property type="entry name" value="MFS general substrate transporter"/>
    <property type="match status" value="1"/>
</dbReference>
<evidence type="ECO:0000313" key="9">
    <source>
        <dbReference type="EMBL" id="KAL3778505.1"/>
    </source>
</evidence>
<evidence type="ECO:0000256" key="7">
    <source>
        <dbReference type="RuleBase" id="RU365065"/>
    </source>
</evidence>
<feature type="transmembrane region" description="Helical" evidence="7">
    <location>
        <begin position="208"/>
        <end position="227"/>
    </location>
</feature>
<accession>A0ABD3NQW9</accession>
<evidence type="ECO:0000256" key="1">
    <source>
        <dbReference type="ARBA" id="ARBA00004141"/>
    </source>
</evidence>
<feature type="transmembrane region" description="Helical" evidence="7">
    <location>
        <begin position="467"/>
        <end position="490"/>
    </location>
</feature>
<keyword evidence="5 7" id="KW-1133">Transmembrane helix</keyword>
<dbReference type="AlphaFoldDB" id="A0ABD3NQW9"/>
<sequence>MSEQLTASANAHERSHLLLTSTSTSYITPNDESTRNHARCILLSTAATRLGSRTWEFATPLLLLEWSPGSLAAPATLGLTCALFRTVVSPLLGHRADSQWTRMSTVWVGTSMQAFGCLLSVGALFVWNSLSQSQMSRLLSLSIVIVAGVIESLGAQLASNAVKKEWVPIVFDEDNNFTREQQSNVGSRQKHQSITLSFMNTTMTNIDLISAIFGPVLAGWILVAFAGEDGLQKGFAAIALINAVSFIPEILLLRKVYKSCPALQMKHCKEERIENTTNDADKEVNQNPWVIWYHHPSGLQALTASIALLYMTALSPAGVVLTAYLVTIGLSPTTIGALRGIGAVAGVFGISLFSMFRKCSDSNDSSTETEAVRTASVKSIERLRRVSLGFLLLEVVSVLVAAIAYSFCNTIYHSTPQPFTGAQDKSIFIWQLVFLGAIVVSRAGLYSFDVGLLEIEQYLVDERWRNAVASVEGSLCAVAEMCMYVLSIAVPNPDQFGYQVGISATAVSLSGVFFGVFLCMYHMHGHSHYEESVGHSHDHSHSHGHSHHNHTHTLQQERELKSNDYHIHLHRHTSYQKFTWLNK</sequence>
<name>A0ABD3NQW9_9STRA</name>
<comment type="caution">
    <text evidence="9">The sequence shown here is derived from an EMBL/GenBank/DDBJ whole genome shotgun (WGS) entry which is preliminary data.</text>
</comment>
<dbReference type="GO" id="GO:0016020">
    <property type="term" value="C:membrane"/>
    <property type="evidence" value="ECO:0007669"/>
    <property type="project" value="UniProtKB-SubCell"/>
</dbReference>